<evidence type="ECO:0000256" key="5">
    <source>
        <dbReference type="SAM" id="MobiDB-lite"/>
    </source>
</evidence>
<keyword evidence="9" id="KW-1185">Reference proteome</keyword>
<gene>
    <name evidence="8" type="ORF">LIER_08285</name>
</gene>
<keyword evidence="3 6" id="KW-1133">Transmembrane helix</keyword>
<feature type="domain" description="Late embryogenesis abundant protein LEA-2 subgroup" evidence="7">
    <location>
        <begin position="92"/>
        <end position="196"/>
    </location>
</feature>
<evidence type="ECO:0000256" key="4">
    <source>
        <dbReference type="ARBA" id="ARBA00023136"/>
    </source>
</evidence>
<keyword evidence="2 6" id="KW-0812">Transmembrane</keyword>
<evidence type="ECO:0000256" key="1">
    <source>
        <dbReference type="ARBA" id="ARBA00004167"/>
    </source>
</evidence>
<accession>A0AAV3PBK5</accession>
<dbReference type="InterPro" id="IPR044839">
    <property type="entry name" value="NDR1-like"/>
</dbReference>
<evidence type="ECO:0000256" key="2">
    <source>
        <dbReference type="ARBA" id="ARBA00022692"/>
    </source>
</evidence>
<dbReference type="Pfam" id="PF03168">
    <property type="entry name" value="LEA_2"/>
    <property type="match status" value="1"/>
</dbReference>
<dbReference type="InterPro" id="IPR004864">
    <property type="entry name" value="LEA_2"/>
</dbReference>
<dbReference type="AlphaFoldDB" id="A0AAV3PBK5"/>
<dbReference type="Proteomes" id="UP001454036">
    <property type="component" value="Unassembled WGS sequence"/>
</dbReference>
<dbReference type="GO" id="GO:0005886">
    <property type="term" value="C:plasma membrane"/>
    <property type="evidence" value="ECO:0007669"/>
    <property type="project" value="TreeGrafter"/>
</dbReference>
<evidence type="ECO:0000259" key="7">
    <source>
        <dbReference type="Pfam" id="PF03168"/>
    </source>
</evidence>
<dbReference type="EMBL" id="BAABME010001333">
    <property type="protein sequence ID" value="GAA0148999.1"/>
    <property type="molecule type" value="Genomic_DNA"/>
</dbReference>
<evidence type="ECO:0000256" key="3">
    <source>
        <dbReference type="ARBA" id="ARBA00022989"/>
    </source>
</evidence>
<organism evidence="8 9">
    <name type="scientific">Lithospermum erythrorhizon</name>
    <name type="common">Purple gromwell</name>
    <name type="synonym">Lithospermum officinale var. erythrorhizon</name>
    <dbReference type="NCBI Taxonomy" id="34254"/>
    <lineage>
        <taxon>Eukaryota</taxon>
        <taxon>Viridiplantae</taxon>
        <taxon>Streptophyta</taxon>
        <taxon>Embryophyta</taxon>
        <taxon>Tracheophyta</taxon>
        <taxon>Spermatophyta</taxon>
        <taxon>Magnoliopsida</taxon>
        <taxon>eudicotyledons</taxon>
        <taxon>Gunneridae</taxon>
        <taxon>Pentapetalae</taxon>
        <taxon>asterids</taxon>
        <taxon>lamiids</taxon>
        <taxon>Boraginales</taxon>
        <taxon>Boraginaceae</taxon>
        <taxon>Boraginoideae</taxon>
        <taxon>Lithospermeae</taxon>
        <taxon>Lithospermum</taxon>
    </lineage>
</organism>
<name>A0AAV3PBK5_LITER</name>
<protein>
    <recommendedName>
        <fullName evidence="7">Late embryogenesis abundant protein LEA-2 subgroup domain-containing protein</fullName>
    </recommendedName>
</protein>
<evidence type="ECO:0000313" key="9">
    <source>
        <dbReference type="Proteomes" id="UP001454036"/>
    </source>
</evidence>
<comment type="subcellular location">
    <subcellularLocation>
        <location evidence="1">Membrane</location>
        <topology evidence="1">Single-pass membrane protein</topology>
    </subcellularLocation>
</comment>
<feature type="region of interest" description="Disordered" evidence="5">
    <location>
        <begin position="1"/>
        <end position="23"/>
    </location>
</feature>
<keyword evidence="4 6" id="KW-0472">Membrane</keyword>
<dbReference type="GO" id="GO:0009506">
    <property type="term" value="C:plasmodesma"/>
    <property type="evidence" value="ECO:0007669"/>
    <property type="project" value="TreeGrafter"/>
</dbReference>
<reference evidence="8 9" key="1">
    <citation type="submission" date="2024-01" db="EMBL/GenBank/DDBJ databases">
        <title>The complete chloroplast genome sequence of Lithospermum erythrorhizon: insights into the phylogenetic relationship among Boraginaceae species and the maternal lineages of purple gromwells.</title>
        <authorList>
            <person name="Okada T."/>
            <person name="Watanabe K."/>
        </authorList>
    </citation>
    <scope>NUCLEOTIDE SEQUENCE [LARGE SCALE GENOMIC DNA]</scope>
</reference>
<dbReference type="PANTHER" id="PTHR31415">
    <property type="entry name" value="OS05G0367900 PROTEIN"/>
    <property type="match status" value="1"/>
</dbReference>
<feature type="transmembrane region" description="Helical" evidence="6">
    <location>
        <begin position="36"/>
        <end position="58"/>
    </location>
</feature>
<proteinExistence type="predicted"/>
<dbReference type="PANTHER" id="PTHR31415:SF4">
    <property type="entry name" value="NDR1_HIN1-LIKE PROTEIN 3"/>
    <property type="match status" value="1"/>
</dbReference>
<dbReference type="GO" id="GO:0098542">
    <property type="term" value="P:defense response to other organism"/>
    <property type="evidence" value="ECO:0007669"/>
    <property type="project" value="InterPro"/>
</dbReference>
<comment type="caution">
    <text evidence="8">The sequence shown here is derived from an EMBL/GenBank/DDBJ whole genome shotgun (WGS) entry which is preliminary data.</text>
</comment>
<sequence>MAYQNQPSTGYPAPNYFSQPPPPPPPPPSTIFLRRIFAIICTIIIITCAIILIVWLALRPHFPRFSVNSFSIATPFNLTQDHLTTSWDVGFTVSNPNGKSNVYYDDIQGVIIYNGDWMGFTSMSPFVQGTKSSSLINASFVALDMLLEPEDVNVMNEERERNNGNLGFNILVLAEVKFKAGIWRVGRKLLRVSCEGLVISVDGNGTISNGLSGGPKQCIVG</sequence>
<evidence type="ECO:0000256" key="6">
    <source>
        <dbReference type="SAM" id="Phobius"/>
    </source>
</evidence>
<evidence type="ECO:0000313" key="8">
    <source>
        <dbReference type="EMBL" id="GAA0148999.1"/>
    </source>
</evidence>